<evidence type="ECO:0000256" key="3">
    <source>
        <dbReference type="ARBA" id="ARBA00022827"/>
    </source>
</evidence>
<evidence type="ECO:0000259" key="12">
    <source>
        <dbReference type="Pfam" id="PF07992"/>
    </source>
</evidence>
<organism evidence="13 14">
    <name type="scientific">Lichenicola cladoniae</name>
    <dbReference type="NCBI Taxonomy" id="1484109"/>
    <lineage>
        <taxon>Bacteria</taxon>
        <taxon>Pseudomonadati</taxon>
        <taxon>Pseudomonadota</taxon>
        <taxon>Alphaproteobacteria</taxon>
        <taxon>Acetobacterales</taxon>
        <taxon>Acetobacteraceae</taxon>
        <taxon>Lichenicola</taxon>
    </lineage>
</organism>
<feature type="domain" description="Pyridine nucleotide-disulphide oxidoreductase dimerisation" evidence="11">
    <location>
        <begin position="336"/>
        <end position="439"/>
    </location>
</feature>
<dbReference type="AlphaFoldDB" id="A0A6M8HRD4"/>
<evidence type="ECO:0000256" key="8">
    <source>
        <dbReference type="PIRSR" id="PIRSR000350-3"/>
    </source>
</evidence>
<comment type="similarity">
    <text evidence="1 10">Belongs to the class-I pyridine nucleotide-disulfide oxidoreductase family.</text>
</comment>
<dbReference type="PROSITE" id="PS51257">
    <property type="entry name" value="PROKAR_LIPOPROTEIN"/>
    <property type="match status" value="1"/>
</dbReference>
<protein>
    <submittedName>
        <fullName evidence="13">FAD-dependent oxidoreductase</fullName>
    </submittedName>
</protein>
<evidence type="ECO:0000259" key="11">
    <source>
        <dbReference type="Pfam" id="PF02852"/>
    </source>
</evidence>
<dbReference type="PRINTS" id="PR00411">
    <property type="entry name" value="PNDRDTASEI"/>
</dbReference>
<dbReference type="RefSeq" id="WP_171836292.1">
    <property type="nucleotide sequence ID" value="NZ_CP053708.1"/>
</dbReference>
<keyword evidence="6" id="KW-1015">Disulfide bond</keyword>
<evidence type="ECO:0000256" key="5">
    <source>
        <dbReference type="ARBA" id="ARBA00023002"/>
    </source>
</evidence>
<name>A0A6M8HRD4_9PROT</name>
<dbReference type="PRINTS" id="PR00368">
    <property type="entry name" value="FADPNR"/>
</dbReference>
<dbReference type="InterPro" id="IPR023753">
    <property type="entry name" value="FAD/NAD-binding_dom"/>
</dbReference>
<dbReference type="GO" id="GO:0016668">
    <property type="term" value="F:oxidoreductase activity, acting on a sulfur group of donors, NAD(P) as acceptor"/>
    <property type="evidence" value="ECO:0007669"/>
    <property type="project" value="InterPro"/>
</dbReference>
<dbReference type="InterPro" id="IPR016156">
    <property type="entry name" value="FAD/NAD-linked_Rdtase_dimer_sf"/>
</dbReference>
<dbReference type="Pfam" id="PF07992">
    <property type="entry name" value="Pyr_redox_2"/>
    <property type="match status" value="1"/>
</dbReference>
<evidence type="ECO:0000256" key="9">
    <source>
        <dbReference type="PIRSR" id="PIRSR000350-4"/>
    </source>
</evidence>
<evidence type="ECO:0000313" key="13">
    <source>
        <dbReference type="EMBL" id="QKE90827.1"/>
    </source>
</evidence>
<dbReference type="SUPFAM" id="SSF51905">
    <property type="entry name" value="FAD/NAD(P)-binding domain"/>
    <property type="match status" value="1"/>
</dbReference>
<dbReference type="GO" id="GO:0050660">
    <property type="term" value="F:flavin adenine dinucleotide binding"/>
    <property type="evidence" value="ECO:0007669"/>
    <property type="project" value="TreeGrafter"/>
</dbReference>
<dbReference type="PANTHER" id="PTHR43014:SF2">
    <property type="entry name" value="MERCURIC REDUCTASE"/>
    <property type="match status" value="1"/>
</dbReference>
<keyword evidence="14" id="KW-1185">Reference proteome</keyword>
<feature type="binding site" evidence="8">
    <location>
        <begin position="139"/>
        <end position="141"/>
    </location>
    <ligand>
        <name>FAD</name>
        <dbReference type="ChEBI" id="CHEBI:57692"/>
    </ligand>
</feature>
<dbReference type="Gene3D" id="3.30.390.30">
    <property type="match status" value="1"/>
</dbReference>
<keyword evidence="2 10" id="KW-0285">Flavoprotein</keyword>
<reference evidence="13 14" key="1">
    <citation type="journal article" date="2014" name="World J. Microbiol. Biotechnol.">
        <title>Biodiversity and physiological characteristics of Antarctic and Arctic lichens-associated bacteria.</title>
        <authorList>
            <person name="Lee Y.M."/>
            <person name="Kim E.H."/>
            <person name="Lee H.K."/>
            <person name="Hong S.G."/>
        </authorList>
    </citation>
    <scope>NUCLEOTIDE SEQUENCE [LARGE SCALE GENOMIC DNA]</scope>
    <source>
        <strain evidence="13 14">PAMC 26569</strain>
    </source>
</reference>
<dbReference type="InterPro" id="IPR012999">
    <property type="entry name" value="Pyr_OxRdtase_I_AS"/>
</dbReference>
<dbReference type="SUPFAM" id="SSF55424">
    <property type="entry name" value="FAD/NAD-linked reductases, dimerisation (C-terminal) domain"/>
    <property type="match status" value="1"/>
</dbReference>
<feature type="binding site" evidence="8">
    <location>
        <position position="302"/>
    </location>
    <ligand>
        <name>FAD</name>
        <dbReference type="ChEBI" id="CHEBI:57692"/>
    </ligand>
</feature>
<dbReference type="GO" id="GO:0003955">
    <property type="term" value="F:NAD(P)H dehydrogenase (quinone) activity"/>
    <property type="evidence" value="ECO:0007669"/>
    <property type="project" value="TreeGrafter"/>
</dbReference>
<keyword evidence="5 10" id="KW-0560">Oxidoreductase</keyword>
<dbReference type="KEGG" id="lck:HN018_12955"/>
<feature type="binding site" evidence="8">
    <location>
        <position position="51"/>
    </location>
    <ligand>
        <name>FAD</name>
        <dbReference type="ChEBI" id="CHEBI:57692"/>
    </ligand>
</feature>
<keyword evidence="3 8" id="KW-0274">FAD</keyword>
<feature type="disulfide bond" description="Redox-active" evidence="9">
    <location>
        <begin position="42"/>
        <end position="47"/>
    </location>
</feature>
<keyword evidence="4" id="KW-0521">NADP</keyword>
<proteinExistence type="inferred from homology"/>
<sequence>MRFSHDVIVIGGGSAGLTTAGGCGRLGLRTALIERARMGGECLNSGCVPSKALLAAAARAQSMRDAGRVGIQPVAPVVVWAEVRAHLARVQAAIAPHDGRERFEAWGVEVIAGEASFTGHRTIRIGERALSAPRIVVATGSRPRIPPIDGLAEVPFLTNETLWDLAVLPDHLVILGAGPVGIEMAQAFRRLGSAVTLVGQVPPLAREDRDAASLLLACLAAEGVTLRFDATVTAARAVTNAVMLTLADGSVVRGSHLLVATGRVADLDALDLLQAGVEVGPDGIVVDAGRRTSNPAVMALGDCRAGPRLTHAAGEDGAIAVARIGFGLRSRVQTNVPRVIYTEPELAQLGPTEADARGRHAEVRVIRQELGDNDRALTAHSAGGFGKLILVRGRLVGITLVGEHAGELMLPWVMLMGRRTSLWGLSGAVVPYPTRSEISKALAFAAYEDRLFGRHARWWAGLLAWLRRGLAAHSESTAR</sequence>
<dbReference type="InterPro" id="IPR004099">
    <property type="entry name" value="Pyr_nucl-diS_OxRdtase_dimer"/>
</dbReference>
<evidence type="ECO:0000256" key="6">
    <source>
        <dbReference type="ARBA" id="ARBA00023157"/>
    </source>
</evidence>
<dbReference type="InterPro" id="IPR036188">
    <property type="entry name" value="FAD/NAD-bd_sf"/>
</dbReference>
<accession>A0A6M8HRD4</accession>
<comment type="cofactor">
    <cofactor evidence="8">
        <name>FAD</name>
        <dbReference type="ChEBI" id="CHEBI:57692"/>
    </cofactor>
    <text evidence="8">Binds 1 FAD per subunit.</text>
</comment>
<keyword evidence="8" id="KW-0547">Nucleotide-binding</keyword>
<dbReference type="Gene3D" id="3.50.50.60">
    <property type="entry name" value="FAD/NAD(P)-binding domain"/>
    <property type="match status" value="2"/>
</dbReference>
<evidence type="ECO:0000256" key="4">
    <source>
        <dbReference type="ARBA" id="ARBA00022857"/>
    </source>
</evidence>
<evidence type="ECO:0000256" key="7">
    <source>
        <dbReference type="ARBA" id="ARBA00023284"/>
    </source>
</evidence>
<evidence type="ECO:0000313" key="14">
    <source>
        <dbReference type="Proteomes" id="UP000500767"/>
    </source>
</evidence>
<evidence type="ECO:0000256" key="2">
    <source>
        <dbReference type="ARBA" id="ARBA00022630"/>
    </source>
</evidence>
<dbReference type="Pfam" id="PF02852">
    <property type="entry name" value="Pyr_redox_dim"/>
    <property type="match status" value="1"/>
</dbReference>
<dbReference type="EMBL" id="CP053708">
    <property type="protein sequence ID" value="QKE90827.1"/>
    <property type="molecule type" value="Genomic_DNA"/>
</dbReference>
<dbReference type="PROSITE" id="PS00076">
    <property type="entry name" value="PYRIDINE_REDOX_1"/>
    <property type="match status" value="1"/>
</dbReference>
<evidence type="ECO:0000256" key="1">
    <source>
        <dbReference type="ARBA" id="ARBA00007532"/>
    </source>
</evidence>
<dbReference type="PIRSF" id="PIRSF000350">
    <property type="entry name" value="Mercury_reductase_MerA"/>
    <property type="match status" value="1"/>
</dbReference>
<feature type="domain" description="FAD/NAD(P)-binding" evidence="12">
    <location>
        <begin position="5"/>
        <end position="317"/>
    </location>
</feature>
<gene>
    <name evidence="13" type="ORF">HN018_12955</name>
</gene>
<evidence type="ECO:0000256" key="10">
    <source>
        <dbReference type="RuleBase" id="RU003691"/>
    </source>
</evidence>
<feature type="binding site" evidence="8">
    <location>
        <begin position="176"/>
        <end position="183"/>
    </location>
    <ligand>
        <name>NAD(+)</name>
        <dbReference type="ChEBI" id="CHEBI:57540"/>
    </ligand>
</feature>
<feature type="binding site" evidence="8">
    <location>
        <position position="262"/>
    </location>
    <ligand>
        <name>NAD(+)</name>
        <dbReference type="ChEBI" id="CHEBI:57540"/>
    </ligand>
</feature>
<dbReference type="PANTHER" id="PTHR43014">
    <property type="entry name" value="MERCURIC REDUCTASE"/>
    <property type="match status" value="1"/>
</dbReference>
<dbReference type="InterPro" id="IPR001100">
    <property type="entry name" value="Pyr_nuc-diS_OxRdtase"/>
</dbReference>
<keyword evidence="7 10" id="KW-0676">Redox-active center</keyword>
<dbReference type="Proteomes" id="UP000500767">
    <property type="component" value="Chromosome"/>
</dbReference>
<keyword evidence="8" id="KW-0520">NAD</keyword>